<feature type="domain" description="Polyvalent protein metallopeptidase" evidence="2">
    <location>
        <begin position="103"/>
        <end position="215"/>
    </location>
</feature>
<dbReference type="Proteomes" id="UP000034455">
    <property type="component" value="Unassembled WGS sequence"/>
</dbReference>
<dbReference type="Pfam" id="PF18818">
    <property type="entry name" value="MPTase-PolyVal"/>
    <property type="match status" value="1"/>
</dbReference>
<feature type="domain" description="N-terminal" evidence="1">
    <location>
        <begin position="8"/>
        <end position="58"/>
    </location>
</feature>
<evidence type="ECO:0000259" key="1">
    <source>
        <dbReference type="Pfam" id="PF08401"/>
    </source>
</evidence>
<dbReference type="InterPro" id="IPR013610">
    <property type="entry name" value="ArdC_N"/>
</dbReference>
<dbReference type="AlphaFoldDB" id="A0A0M2P1S7"/>
<dbReference type="InterPro" id="IPR041459">
    <property type="entry name" value="MPTase-PolyVal"/>
</dbReference>
<accession>A0A0M2P1S7</accession>
<evidence type="ECO:0000259" key="2">
    <source>
        <dbReference type="Pfam" id="PF18818"/>
    </source>
</evidence>
<name>A0A0M2P1S7_STACC</name>
<sequence length="231" mass="26587">MLLDGGEYATFKQISKAGGKIKKGEKAHTVVFWKMLDIEDEESGEEKKVPMLRTYKVFEINTQVEGLESKREVVEYDNEPIDQAKSIVNEYFSRNNSPKFTRKIGVPCYIPSEDRVCMPKINDFINSEEYYSTFFHEMVHSTGHNDRLKREAVNKKISFGNNDYSKEELVAEIGASMLSAEARIDTVTIDNSASYIDNWLQQLRNDKTLIVKAAQKAQKATDYILNREFDK</sequence>
<evidence type="ECO:0000313" key="4">
    <source>
        <dbReference type="Proteomes" id="UP000034455"/>
    </source>
</evidence>
<dbReference type="GO" id="GO:0003697">
    <property type="term" value="F:single-stranded DNA binding"/>
    <property type="evidence" value="ECO:0007669"/>
    <property type="project" value="InterPro"/>
</dbReference>
<evidence type="ECO:0000313" key="3">
    <source>
        <dbReference type="EMBL" id="KKI64764.1"/>
    </source>
</evidence>
<proteinExistence type="predicted"/>
<dbReference type="Pfam" id="PF08401">
    <property type="entry name" value="ArdcN"/>
    <property type="match status" value="1"/>
</dbReference>
<protein>
    <submittedName>
        <fullName evidence="3">Antirestriction protein</fullName>
    </submittedName>
</protein>
<dbReference type="EMBL" id="LAKJ01000006">
    <property type="protein sequence ID" value="KKI64764.1"/>
    <property type="molecule type" value="Genomic_DNA"/>
</dbReference>
<comment type="caution">
    <text evidence="3">The sequence shown here is derived from an EMBL/GenBank/DDBJ whole genome shotgun (WGS) entry which is preliminary data.</text>
</comment>
<gene>
    <name evidence="3" type="ORF">UF66_2285</name>
</gene>
<organism evidence="3 4">
    <name type="scientific">Staphylococcus cohnii subsp. cohnii</name>
    <dbReference type="NCBI Taxonomy" id="74704"/>
    <lineage>
        <taxon>Bacteria</taxon>
        <taxon>Bacillati</taxon>
        <taxon>Bacillota</taxon>
        <taxon>Bacilli</taxon>
        <taxon>Bacillales</taxon>
        <taxon>Staphylococcaceae</taxon>
        <taxon>Staphylococcus</taxon>
        <taxon>Staphylococcus cohnii species complex</taxon>
    </lineage>
</organism>
<reference evidence="3 4" key="1">
    <citation type="submission" date="2015-03" db="EMBL/GenBank/DDBJ databases">
        <title>Genome Assembly of Staphylococcus cohnii subsp. cohnii strain G22B2.</title>
        <authorList>
            <person name="Nair G."/>
            <person name="Kaur G."/>
            <person name="Khatri I."/>
            <person name="Singh N.K."/>
            <person name="Sathyabama S."/>
            <person name="Maurya S.K."/>
            <person name="Subramanian S."/>
            <person name="Agrewala J.N."/>
            <person name="Mayilraj S."/>
        </authorList>
    </citation>
    <scope>NUCLEOTIDE SEQUENCE [LARGE SCALE GENOMIC DNA]</scope>
    <source>
        <strain evidence="3 4">G22B2</strain>
    </source>
</reference>
<dbReference type="PATRIC" id="fig|74704.6.peg.2368"/>